<feature type="domain" description="Protein kinase" evidence="7">
    <location>
        <begin position="1"/>
        <end position="111"/>
    </location>
</feature>
<proteinExistence type="predicted"/>
<keyword evidence="2" id="KW-0808">Transferase</keyword>
<evidence type="ECO:0000256" key="5">
    <source>
        <dbReference type="ARBA" id="ARBA00022840"/>
    </source>
</evidence>
<feature type="compositionally biased region" description="Pro residues" evidence="6">
    <location>
        <begin position="199"/>
        <end position="221"/>
    </location>
</feature>
<feature type="compositionally biased region" description="Basic and acidic residues" evidence="6">
    <location>
        <begin position="593"/>
        <end position="604"/>
    </location>
</feature>
<keyword evidence="10" id="KW-1185">Reference proteome</keyword>
<protein>
    <recommendedName>
        <fullName evidence="11">Kinase-like domain-containing protein</fullName>
    </recommendedName>
</protein>
<evidence type="ECO:0000259" key="8">
    <source>
        <dbReference type="PROSITE" id="PS50020"/>
    </source>
</evidence>
<dbReference type="PROSITE" id="PS50020">
    <property type="entry name" value="WW_DOMAIN_2"/>
    <property type="match status" value="1"/>
</dbReference>
<dbReference type="PROSITE" id="PS01159">
    <property type="entry name" value="WW_DOMAIN_1"/>
    <property type="match status" value="1"/>
</dbReference>
<sequence>MDRRHFTSLKLSDFGITVGNVGYDNLSSVAGTTQYMVVDISDFEFGRRAPEILSKNHYGKKVDIWSAGVTAYLLLLGDLPYVVPGKKITNKQQVDPAARPSIDEALDHPWLQSVHEDVTAPGMPHRAPEVAEQPPPALPPRLPFRPPVPVEPSLPPPEEEPEPIIEPIVSCPGWLKVTAGPDVYYSYEPTGETTWEAPIPEPAAAPSLSPPPQLPSRPALPPRAVSAEPMPTSDEYGEFIEGLPNWRVVVDGEDSYFYNVLTAESQWDPPERVVGEEITDLDREMDVEMEREREQERRRIEEQEDEEARSRKVVEQEEEEARSRQVAEQELERERARHEAEERSRRAAQEREERRRRDEEETERARITHEKLQLRRRKIEEAEAAEQRDRERAHAVSGPPPASNLVPASVFPLRPTLRPTNSTHSAPAPKPPKPSALRVPPKPSNLRATPAPGPSAPSPAASNPPAPADRETAPPVAWRANLKPTSSTLNNFRPPPAPAATSIAPKSVLQTASAVRSSPAIPVPATSASTSGPTKPFATSSASFPRPAGFASSKFGAAKVHEPSAAPRPENASSPGGKEVGESSAPLSRPRGTVRDLASRFEQL</sequence>
<dbReference type="InterPro" id="IPR030616">
    <property type="entry name" value="Aur-like"/>
</dbReference>
<evidence type="ECO:0000256" key="2">
    <source>
        <dbReference type="ARBA" id="ARBA00022679"/>
    </source>
</evidence>
<dbReference type="Gene3D" id="2.20.70.10">
    <property type="match status" value="1"/>
</dbReference>
<dbReference type="SUPFAM" id="SSF56112">
    <property type="entry name" value="Protein kinase-like (PK-like)"/>
    <property type="match status" value="1"/>
</dbReference>
<keyword evidence="3" id="KW-0547">Nucleotide-binding</keyword>
<dbReference type="AlphaFoldDB" id="A0A4P9W024"/>
<evidence type="ECO:0000256" key="1">
    <source>
        <dbReference type="ARBA" id="ARBA00022527"/>
    </source>
</evidence>
<dbReference type="CDD" id="cd00201">
    <property type="entry name" value="WW"/>
    <property type="match status" value="1"/>
</dbReference>
<feature type="compositionally biased region" description="Basic and acidic residues" evidence="6">
    <location>
        <begin position="308"/>
        <end position="394"/>
    </location>
</feature>
<keyword evidence="5" id="KW-0067">ATP-binding</keyword>
<dbReference type="PANTHER" id="PTHR24350">
    <property type="entry name" value="SERINE/THREONINE-PROTEIN KINASE IAL-RELATED"/>
    <property type="match status" value="1"/>
</dbReference>
<dbReference type="OrthoDB" id="10252171at2759"/>
<feature type="compositionally biased region" description="Pro residues" evidence="6">
    <location>
        <begin position="451"/>
        <end position="467"/>
    </location>
</feature>
<dbReference type="Gene3D" id="1.10.510.10">
    <property type="entry name" value="Transferase(Phosphotransferase) domain 1"/>
    <property type="match status" value="1"/>
</dbReference>
<reference evidence="10" key="1">
    <citation type="journal article" date="2018" name="Nat. Microbiol.">
        <title>Leveraging single-cell genomics to expand the fungal tree of life.</title>
        <authorList>
            <person name="Ahrendt S.R."/>
            <person name="Quandt C.A."/>
            <person name="Ciobanu D."/>
            <person name="Clum A."/>
            <person name="Salamov A."/>
            <person name="Andreopoulos B."/>
            <person name="Cheng J.F."/>
            <person name="Woyke T."/>
            <person name="Pelin A."/>
            <person name="Henrissat B."/>
            <person name="Reynolds N.K."/>
            <person name="Benny G.L."/>
            <person name="Smith M.E."/>
            <person name="James T.Y."/>
            <person name="Grigoriev I.V."/>
        </authorList>
    </citation>
    <scope>NUCLEOTIDE SEQUENCE [LARGE SCALE GENOMIC DNA]</scope>
</reference>
<dbReference type="PROSITE" id="PS50011">
    <property type="entry name" value="PROTEIN_KINASE_DOM"/>
    <property type="match status" value="1"/>
</dbReference>
<evidence type="ECO:0000313" key="9">
    <source>
        <dbReference type="EMBL" id="RKO84655.1"/>
    </source>
</evidence>
<feature type="compositionally biased region" description="Basic and acidic residues" evidence="6">
    <location>
        <begin position="271"/>
        <end position="301"/>
    </location>
</feature>
<name>A0A4P9W024_9FUNG</name>
<feature type="domain" description="WW" evidence="8">
    <location>
        <begin position="244"/>
        <end position="272"/>
    </location>
</feature>
<feature type="compositionally biased region" description="Polar residues" evidence="6">
    <location>
        <begin position="526"/>
        <end position="543"/>
    </location>
</feature>
<dbReference type="InterPro" id="IPR001202">
    <property type="entry name" value="WW_dom"/>
</dbReference>
<dbReference type="InterPro" id="IPR000719">
    <property type="entry name" value="Prot_kinase_dom"/>
</dbReference>
<dbReference type="SUPFAM" id="SSF51045">
    <property type="entry name" value="WW domain"/>
    <property type="match status" value="1"/>
</dbReference>
<feature type="compositionally biased region" description="Pro residues" evidence="6">
    <location>
        <begin position="133"/>
        <end position="156"/>
    </location>
</feature>
<evidence type="ECO:0000256" key="3">
    <source>
        <dbReference type="ARBA" id="ARBA00022741"/>
    </source>
</evidence>
<keyword evidence="1" id="KW-0723">Serine/threonine-protein kinase</keyword>
<gene>
    <name evidence="9" type="ORF">BDK51DRAFT_49580</name>
</gene>
<dbReference type="SMART" id="SM00456">
    <property type="entry name" value="WW"/>
    <property type="match status" value="2"/>
</dbReference>
<keyword evidence="4" id="KW-0418">Kinase</keyword>
<dbReference type="InterPro" id="IPR036020">
    <property type="entry name" value="WW_dom_sf"/>
</dbReference>
<dbReference type="GO" id="GO:0004674">
    <property type="term" value="F:protein serine/threonine kinase activity"/>
    <property type="evidence" value="ECO:0007669"/>
    <property type="project" value="UniProtKB-KW"/>
</dbReference>
<evidence type="ECO:0000259" key="7">
    <source>
        <dbReference type="PROSITE" id="PS50011"/>
    </source>
</evidence>
<dbReference type="Pfam" id="PF00069">
    <property type="entry name" value="Pkinase"/>
    <property type="match status" value="1"/>
</dbReference>
<feature type="region of interest" description="Disordered" evidence="6">
    <location>
        <begin position="119"/>
        <end position="164"/>
    </location>
</feature>
<dbReference type="Proteomes" id="UP000269721">
    <property type="component" value="Unassembled WGS sequence"/>
</dbReference>
<evidence type="ECO:0008006" key="11">
    <source>
        <dbReference type="Google" id="ProtNLM"/>
    </source>
</evidence>
<dbReference type="EMBL" id="KZ999876">
    <property type="protein sequence ID" value="RKO84655.1"/>
    <property type="molecule type" value="Genomic_DNA"/>
</dbReference>
<dbReference type="InterPro" id="IPR011009">
    <property type="entry name" value="Kinase-like_dom_sf"/>
</dbReference>
<organism evidence="9 10">
    <name type="scientific">Blyttiomyces helicus</name>
    <dbReference type="NCBI Taxonomy" id="388810"/>
    <lineage>
        <taxon>Eukaryota</taxon>
        <taxon>Fungi</taxon>
        <taxon>Fungi incertae sedis</taxon>
        <taxon>Chytridiomycota</taxon>
        <taxon>Chytridiomycota incertae sedis</taxon>
        <taxon>Chytridiomycetes</taxon>
        <taxon>Chytridiomycetes incertae sedis</taxon>
        <taxon>Blyttiomyces</taxon>
    </lineage>
</organism>
<feature type="region of interest" description="Disordered" evidence="6">
    <location>
        <begin position="195"/>
        <end position="230"/>
    </location>
</feature>
<evidence type="ECO:0000313" key="10">
    <source>
        <dbReference type="Proteomes" id="UP000269721"/>
    </source>
</evidence>
<evidence type="ECO:0000256" key="4">
    <source>
        <dbReference type="ARBA" id="ARBA00022777"/>
    </source>
</evidence>
<evidence type="ECO:0000256" key="6">
    <source>
        <dbReference type="SAM" id="MobiDB-lite"/>
    </source>
</evidence>
<dbReference type="GO" id="GO:0005524">
    <property type="term" value="F:ATP binding"/>
    <property type="evidence" value="ECO:0007669"/>
    <property type="project" value="UniProtKB-KW"/>
</dbReference>
<accession>A0A4P9W024</accession>
<feature type="region of interest" description="Disordered" evidence="6">
    <location>
        <begin position="271"/>
        <end position="604"/>
    </location>
</feature>